<accession>A0ACC0M427</accession>
<sequence>MDEILDFILSTDCLASVPDFVENQEETHNPEGEQFYAEENPRVGAEPEYAWDPYQT</sequence>
<name>A0ACC0M427_RHOML</name>
<gene>
    <name evidence="1" type="ORF">RHMOL_Rhmol10G0181400</name>
</gene>
<dbReference type="EMBL" id="CM046397">
    <property type="protein sequence ID" value="KAI8535531.1"/>
    <property type="molecule type" value="Genomic_DNA"/>
</dbReference>
<protein>
    <submittedName>
        <fullName evidence="1">Uncharacterized protein</fullName>
    </submittedName>
</protein>
<keyword evidence="2" id="KW-1185">Reference proteome</keyword>
<evidence type="ECO:0000313" key="2">
    <source>
        <dbReference type="Proteomes" id="UP001062846"/>
    </source>
</evidence>
<reference evidence="1" key="1">
    <citation type="submission" date="2022-02" db="EMBL/GenBank/DDBJ databases">
        <title>Plant Genome Project.</title>
        <authorList>
            <person name="Zhang R.-G."/>
        </authorList>
    </citation>
    <scope>NUCLEOTIDE SEQUENCE</scope>
    <source>
        <strain evidence="1">AT1</strain>
    </source>
</reference>
<evidence type="ECO:0000313" key="1">
    <source>
        <dbReference type="EMBL" id="KAI8535531.1"/>
    </source>
</evidence>
<dbReference type="Proteomes" id="UP001062846">
    <property type="component" value="Chromosome 10"/>
</dbReference>
<organism evidence="1 2">
    <name type="scientific">Rhododendron molle</name>
    <name type="common">Chinese azalea</name>
    <name type="synonym">Azalea mollis</name>
    <dbReference type="NCBI Taxonomy" id="49168"/>
    <lineage>
        <taxon>Eukaryota</taxon>
        <taxon>Viridiplantae</taxon>
        <taxon>Streptophyta</taxon>
        <taxon>Embryophyta</taxon>
        <taxon>Tracheophyta</taxon>
        <taxon>Spermatophyta</taxon>
        <taxon>Magnoliopsida</taxon>
        <taxon>eudicotyledons</taxon>
        <taxon>Gunneridae</taxon>
        <taxon>Pentapetalae</taxon>
        <taxon>asterids</taxon>
        <taxon>Ericales</taxon>
        <taxon>Ericaceae</taxon>
        <taxon>Ericoideae</taxon>
        <taxon>Rhodoreae</taxon>
        <taxon>Rhododendron</taxon>
    </lineage>
</organism>
<proteinExistence type="predicted"/>
<comment type="caution">
    <text evidence="1">The sequence shown here is derived from an EMBL/GenBank/DDBJ whole genome shotgun (WGS) entry which is preliminary data.</text>
</comment>